<protein>
    <submittedName>
        <fullName evidence="3">Uncharacterized protein</fullName>
    </submittedName>
</protein>
<gene>
    <name evidence="3" type="ORF">GDR74_06900</name>
</gene>
<accession>A0A5P9JT34</accession>
<dbReference type="KEGG" id="mico:GDR74_06900"/>
<dbReference type="RefSeq" id="WP_152585617.1">
    <property type="nucleotide sequence ID" value="NZ_CP045423.1"/>
</dbReference>
<keyword evidence="4" id="KW-1185">Reference proteome</keyword>
<sequence>MNSSTSSSEAPAEASGAAAWRRFSLFLVGVTLAGVLGILAAAYIIDPYDTGRSGLFERPGVRPQGPRTANASRGRDPAFDAAIFGNSQIQLLSPERLNKRTGFNFLQLAVPATGPKEHFTLVEWFLRHRKGPVKALVLDADETWCTSDPAMPNFRPFPFWLYSDSPLEYAKGLMRYDILEELPRRLGYVFGKNPERARPDGYWDYEPNYLNLGYDTRPEVRARLEKPYYASEPTFERDPKEGQRRFPVADRLKALADSLPPETALILVHPARYKSYLPPPGTEEDYQDRACKAAMKAAVAGHPRSAVVDWRIDRPENRNPDYFFDLSHYRQPIAMAIENDIAKALERLR</sequence>
<name>A0A5P9JT34_9HYPH</name>
<evidence type="ECO:0000256" key="2">
    <source>
        <dbReference type="SAM" id="Phobius"/>
    </source>
</evidence>
<dbReference type="EMBL" id="CP045423">
    <property type="protein sequence ID" value="QFU15972.1"/>
    <property type="molecule type" value="Genomic_DNA"/>
</dbReference>
<keyword evidence="2" id="KW-0812">Transmembrane</keyword>
<keyword evidence="2" id="KW-0472">Membrane</keyword>
<evidence type="ECO:0000313" key="3">
    <source>
        <dbReference type="EMBL" id="QFU15972.1"/>
    </source>
</evidence>
<keyword evidence="2" id="KW-1133">Transmembrane helix</keyword>
<feature type="region of interest" description="Disordered" evidence="1">
    <location>
        <begin position="55"/>
        <end position="74"/>
    </location>
</feature>
<organism evidence="3 4">
    <name type="scientific">Microvirga thermotolerans</name>
    <dbReference type="NCBI Taxonomy" id="2651334"/>
    <lineage>
        <taxon>Bacteria</taxon>
        <taxon>Pseudomonadati</taxon>
        <taxon>Pseudomonadota</taxon>
        <taxon>Alphaproteobacteria</taxon>
        <taxon>Hyphomicrobiales</taxon>
        <taxon>Methylobacteriaceae</taxon>
        <taxon>Microvirga</taxon>
    </lineage>
</organism>
<dbReference type="Proteomes" id="UP000325614">
    <property type="component" value="Chromosome"/>
</dbReference>
<evidence type="ECO:0000313" key="4">
    <source>
        <dbReference type="Proteomes" id="UP000325614"/>
    </source>
</evidence>
<proteinExistence type="predicted"/>
<dbReference type="AlphaFoldDB" id="A0A5P9JT34"/>
<reference evidence="3 4" key="1">
    <citation type="submission" date="2019-10" db="EMBL/GenBank/DDBJ databases">
        <title>Isolation, Identification of Microvirga thermotolerans HR1, a novel thermophilic bacterium and Comparative Genomics of the genus Microvirga.</title>
        <authorList>
            <person name="Li J."/>
            <person name="Zhang W."/>
            <person name="Lin M."/>
            <person name="Wang J."/>
        </authorList>
    </citation>
    <scope>NUCLEOTIDE SEQUENCE [LARGE SCALE GENOMIC DNA]</scope>
    <source>
        <strain evidence="3 4">HR1</strain>
    </source>
</reference>
<evidence type="ECO:0000256" key="1">
    <source>
        <dbReference type="SAM" id="MobiDB-lite"/>
    </source>
</evidence>
<feature type="transmembrane region" description="Helical" evidence="2">
    <location>
        <begin position="23"/>
        <end position="45"/>
    </location>
</feature>